<dbReference type="InterPro" id="IPR031139">
    <property type="entry name" value="RPGRIP1_fam"/>
</dbReference>
<dbReference type="GO" id="GO:1905515">
    <property type="term" value="P:non-motile cilium assembly"/>
    <property type="evidence" value="ECO:0007669"/>
    <property type="project" value="TreeGrafter"/>
</dbReference>
<evidence type="ECO:0000259" key="1">
    <source>
        <dbReference type="Pfam" id="PF18111"/>
    </source>
</evidence>
<sequence>MSKQQEEEFVSRNGQQKYNCHFEISICEVELDNKMLNYLKNIEESPKVFVEWSFLGMEQRTPPMPADKAFFQTRVAFFGPFSEKMANHVQQSTMPIYLMLEKSNGKVVKLGEGSLNLTSAIQQPNTGFVRCVDLPVNQGLAIVYCSFKLYNCNQGEILLPQKTLVEDTLEVRVGHVRFTNSDVQSDVEGSHLYIEYSLLGHCGPELETDSVPKAEVMRFNHTRRLKVDQQNFKHLEPMLKPKYPQNLRFFLLSEPCSLIKDTDVKMVGFADLNLVEDLMKKNKDVISEALPLYSEEGKVLGRLSVTVIGKATLQNYINKQYQSLDS</sequence>
<reference evidence="2" key="1">
    <citation type="submission" date="2015-11" db="EMBL/GenBank/DDBJ databases">
        <title>De novo transcriptome assembly of four potential Pierce s Disease insect vectors from Arizona vineyards.</title>
        <authorList>
            <person name="Tassone E.E."/>
        </authorList>
    </citation>
    <scope>NUCLEOTIDE SEQUENCE</scope>
</reference>
<dbReference type="EMBL" id="GEBQ01012974">
    <property type="protein sequence ID" value="JAT27003.1"/>
    <property type="molecule type" value="Transcribed_RNA"/>
</dbReference>
<dbReference type="InterPro" id="IPR041091">
    <property type="entry name" value="RPGRIP1_C"/>
</dbReference>
<dbReference type="AlphaFoldDB" id="A0A1B6LTK7"/>
<proteinExistence type="predicted"/>
<accession>A0A1B6LTK7</accession>
<dbReference type="GO" id="GO:0035869">
    <property type="term" value="C:ciliary transition zone"/>
    <property type="evidence" value="ECO:0007669"/>
    <property type="project" value="TreeGrafter"/>
</dbReference>
<dbReference type="InterPro" id="IPR035892">
    <property type="entry name" value="C2_domain_sf"/>
</dbReference>
<gene>
    <name evidence="2" type="ORF">g.8947</name>
</gene>
<dbReference type="Pfam" id="PF18111">
    <property type="entry name" value="RPGR1_C"/>
    <property type="match status" value="1"/>
</dbReference>
<dbReference type="PANTHER" id="PTHR14240:SF1">
    <property type="entry name" value="PROTEIN FANTOM-RELATED"/>
    <property type="match status" value="1"/>
</dbReference>
<organism evidence="2">
    <name type="scientific">Graphocephala atropunctata</name>
    <dbReference type="NCBI Taxonomy" id="36148"/>
    <lineage>
        <taxon>Eukaryota</taxon>
        <taxon>Metazoa</taxon>
        <taxon>Ecdysozoa</taxon>
        <taxon>Arthropoda</taxon>
        <taxon>Hexapoda</taxon>
        <taxon>Insecta</taxon>
        <taxon>Pterygota</taxon>
        <taxon>Neoptera</taxon>
        <taxon>Paraneoptera</taxon>
        <taxon>Hemiptera</taxon>
        <taxon>Auchenorrhyncha</taxon>
        <taxon>Membracoidea</taxon>
        <taxon>Cicadellidae</taxon>
        <taxon>Cicadellinae</taxon>
        <taxon>Cicadellini</taxon>
        <taxon>Graphocephala</taxon>
    </lineage>
</organism>
<feature type="domain" description="RPGRIP1 C-terminal" evidence="1">
    <location>
        <begin position="167"/>
        <end position="316"/>
    </location>
</feature>
<dbReference type="PANTHER" id="PTHR14240">
    <property type="entry name" value="RETINITIS PIGMENTOSA GTPASE REGULATOR-INTERACTING PROTEIN"/>
    <property type="match status" value="1"/>
</dbReference>
<evidence type="ECO:0000313" key="2">
    <source>
        <dbReference type="EMBL" id="JAT27003.1"/>
    </source>
</evidence>
<name>A0A1B6LTK7_9HEMI</name>
<protein>
    <recommendedName>
        <fullName evidence="1">RPGRIP1 C-terminal domain-containing protein</fullName>
    </recommendedName>
</protein>
<dbReference type="Gene3D" id="2.60.40.150">
    <property type="entry name" value="C2 domain"/>
    <property type="match status" value="2"/>
</dbReference>
<dbReference type="SUPFAM" id="SSF49562">
    <property type="entry name" value="C2 domain (Calcium/lipid-binding domain, CaLB)"/>
    <property type="match status" value="1"/>
</dbReference>